<reference evidence="3" key="1">
    <citation type="submission" date="2019-10" db="EMBL/GenBank/DDBJ databases">
        <authorList>
            <consortium name="DOE Joint Genome Institute"/>
            <person name="Kuo A."/>
            <person name="Miyauchi S."/>
            <person name="Kiss E."/>
            <person name="Drula E."/>
            <person name="Kohler A."/>
            <person name="Sanchez-Garcia M."/>
            <person name="Andreopoulos B."/>
            <person name="Barry K.W."/>
            <person name="Bonito G."/>
            <person name="Buee M."/>
            <person name="Carver A."/>
            <person name="Chen C."/>
            <person name="Cichocki N."/>
            <person name="Clum A."/>
            <person name="Culley D."/>
            <person name="Crous P.W."/>
            <person name="Fauchery L."/>
            <person name="Girlanda M."/>
            <person name="Hayes R."/>
            <person name="Keri Z."/>
            <person name="LaButti K."/>
            <person name="Lipzen A."/>
            <person name="Lombard V."/>
            <person name="Magnuson J."/>
            <person name="Maillard F."/>
            <person name="Morin E."/>
            <person name="Murat C."/>
            <person name="Nolan M."/>
            <person name="Ohm R."/>
            <person name="Pangilinan J."/>
            <person name="Pereira M."/>
            <person name="Perotto S."/>
            <person name="Peter M."/>
            <person name="Riley R."/>
            <person name="Sitrit Y."/>
            <person name="Stielow B."/>
            <person name="Szollosi G."/>
            <person name="Zifcakova L."/>
            <person name="Stursova M."/>
            <person name="Spatafora J.W."/>
            <person name="Tedersoo L."/>
            <person name="Vaario L.-M."/>
            <person name="Yamada A."/>
            <person name="Yan M."/>
            <person name="Wang P."/>
            <person name="Xu J."/>
            <person name="Bruns T."/>
            <person name="Baldrian P."/>
            <person name="Vilgalys R."/>
            <person name="Henrissat B."/>
            <person name="Grigoriev I.V."/>
            <person name="Hibbett D."/>
            <person name="Nagy L.G."/>
            <person name="Martin F.M."/>
        </authorList>
    </citation>
    <scope>NUCLEOTIDE SEQUENCE</scope>
    <source>
        <strain evidence="3">Prilba</strain>
    </source>
</reference>
<evidence type="ECO:0000313" key="4">
    <source>
        <dbReference type="Proteomes" id="UP000759537"/>
    </source>
</evidence>
<feature type="region of interest" description="Disordered" evidence="1">
    <location>
        <begin position="59"/>
        <end position="90"/>
    </location>
</feature>
<feature type="chain" id="PRO_5040474655" description="Secreted protein" evidence="2">
    <location>
        <begin position="16"/>
        <end position="180"/>
    </location>
</feature>
<dbReference type="Proteomes" id="UP000759537">
    <property type="component" value="Unassembled WGS sequence"/>
</dbReference>
<dbReference type="AlphaFoldDB" id="A0A9P5T667"/>
<organism evidence="3 4">
    <name type="scientific">Russula ochroleuca</name>
    <dbReference type="NCBI Taxonomy" id="152965"/>
    <lineage>
        <taxon>Eukaryota</taxon>
        <taxon>Fungi</taxon>
        <taxon>Dikarya</taxon>
        <taxon>Basidiomycota</taxon>
        <taxon>Agaricomycotina</taxon>
        <taxon>Agaricomycetes</taxon>
        <taxon>Russulales</taxon>
        <taxon>Russulaceae</taxon>
        <taxon>Russula</taxon>
    </lineage>
</organism>
<accession>A0A9P5T667</accession>
<evidence type="ECO:0008006" key="5">
    <source>
        <dbReference type="Google" id="ProtNLM"/>
    </source>
</evidence>
<reference evidence="3" key="2">
    <citation type="journal article" date="2020" name="Nat. Commun.">
        <title>Large-scale genome sequencing of mycorrhizal fungi provides insights into the early evolution of symbiotic traits.</title>
        <authorList>
            <person name="Miyauchi S."/>
            <person name="Kiss E."/>
            <person name="Kuo A."/>
            <person name="Drula E."/>
            <person name="Kohler A."/>
            <person name="Sanchez-Garcia M."/>
            <person name="Morin E."/>
            <person name="Andreopoulos B."/>
            <person name="Barry K.W."/>
            <person name="Bonito G."/>
            <person name="Buee M."/>
            <person name="Carver A."/>
            <person name="Chen C."/>
            <person name="Cichocki N."/>
            <person name="Clum A."/>
            <person name="Culley D."/>
            <person name="Crous P.W."/>
            <person name="Fauchery L."/>
            <person name="Girlanda M."/>
            <person name="Hayes R.D."/>
            <person name="Keri Z."/>
            <person name="LaButti K."/>
            <person name="Lipzen A."/>
            <person name="Lombard V."/>
            <person name="Magnuson J."/>
            <person name="Maillard F."/>
            <person name="Murat C."/>
            <person name="Nolan M."/>
            <person name="Ohm R.A."/>
            <person name="Pangilinan J."/>
            <person name="Pereira M.F."/>
            <person name="Perotto S."/>
            <person name="Peter M."/>
            <person name="Pfister S."/>
            <person name="Riley R."/>
            <person name="Sitrit Y."/>
            <person name="Stielow J.B."/>
            <person name="Szollosi G."/>
            <person name="Zifcakova L."/>
            <person name="Stursova M."/>
            <person name="Spatafora J.W."/>
            <person name="Tedersoo L."/>
            <person name="Vaario L.M."/>
            <person name="Yamada A."/>
            <person name="Yan M."/>
            <person name="Wang P."/>
            <person name="Xu J."/>
            <person name="Bruns T."/>
            <person name="Baldrian P."/>
            <person name="Vilgalys R."/>
            <person name="Dunand C."/>
            <person name="Henrissat B."/>
            <person name="Grigoriev I.V."/>
            <person name="Hibbett D."/>
            <person name="Nagy L.G."/>
            <person name="Martin F.M."/>
        </authorList>
    </citation>
    <scope>NUCLEOTIDE SEQUENCE</scope>
    <source>
        <strain evidence="3">Prilba</strain>
    </source>
</reference>
<feature type="region of interest" description="Disordered" evidence="1">
    <location>
        <begin position="122"/>
        <end position="144"/>
    </location>
</feature>
<evidence type="ECO:0000313" key="3">
    <source>
        <dbReference type="EMBL" id="KAF8476396.1"/>
    </source>
</evidence>
<keyword evidence="4" id="KW-1185">Reference proteome</keyword>
<sequence length="180" mass="19545">MPAVLTCLPVSCVSATAPWEAAVPCSHNCSCAPIVLTCPQGCAPKLTDPQDRTRIAMSCSSSRWNRDRGRDRPIPAPLTSPAQAGSSRGVRGHGRIVRCILELSESRNRTTHTRISRALRTHRPSLGGHYPPGEQCQTTSESISPRKHHVSKYAVIFAPYIQAVPAVHEAFIRCTMPPAC</sequence>
<gene>
    <name evidence="3" type="ORF">DFH94DRAFT_758956</name>
</gene>
<feature type="signal peptide" evidence="2">
    <location>
        <begin position="1"/>
        <end position="15"/>
    </location>
</feature>
<dbReference type="EMBL" id="WHVB01000015">
    <property type="protein sequence ID" value="KAF8476396.1"/>
    <property type="molecule type" value="Genomic_DNA"/>
</dbReference>
<name>A0A9P5T667_9AGAM</name>
<keyword evidence="2" id="KW-0732">Signal</keyword>
<comment type="caution">
    <text evidence="3">The sequence shown here is derived from an EMBL/GenBank/DDBJ whole genome shotgun (WGS) entry which is preliminary data.</text>
</comment>
<proteinExistence type="predicted"/>
<evidence type="ECO:0000256" key="2">
    <source>
        <dbReference type="SAM" id="SignalP"/>
    </source>
</evidence>
<protein>
    <recommendedName>
        <fullName evidence="5">Secreted protein</fullName>
    </recommendedName>
</protein>
<feature type="compositionally biased region" description="Basic and acidic residues" evidence="1">
    <location>
        <begin position="64"/>
        <end position="73"/>
    </location>
</feature>
<evidence type="ECO:0000256" key="1">
    <source>
        <dbReference type="SAM" id="MobiDB-lite"/>
    </source>
</evidence>